<dbReference type="AlphaFoldDB" id="A0A4S4NPR8"/>
<dbReference type="InterPro" id="IPR011247">
    <property type="entry name" value="Chemotax_prot-Glu_Me-esterase"/>
</dbReference>
<dbReference type="EC" id="3.1.1.61" evidence="2"/>
<dbReference type="Gene3D" id="3.40.50.180">
    <property type="entry name" value="Methylesterase CheB, C-terminal domain"/>
    <property type="match status" value="1"/>
</dbReference>
<dbReference type="CDD" id="cd16433">
    <property type="entry name" value="CheB"/>
    <property type="match status" value="1"/>
</dbReference>
<evidence type="ECO:0000256" key="3">
    <source>
        <dbReference type="ARBA" id="ARBA00048267"/>
    </source>
</evidence>
<dbReference type="PIRSF" id="PIRSF036461">
    <property type="entry name" value="Chmtx_methlestr"/>
    <property type="match status" value="1"/>
</dbReference>
<comment type="catalytic activity">
    <reaction evidence="3">
        <text>[protein]-L-glutamate 5-O-methyl ester + H2O = L-glutamyl-[protein] + methanol + H(+)</text>
        <dbReference type="Rhea" id="RHEA:23236"/>
        <dbReference type="Rhea" id="RHEA-COMP:10208"/>
        <dbReference type="Rhea" id="RHEA-COMP:10311"/>
        <dbReference type="ChEBI" id="CHEBI:15377"/>
        <dbReference type="ChEBI" id="CHEBI:15378"/>
        <dbReference type="ChEBI" id="CHEBI:17790"/>
        <dbReference type="ChEBI" id="CHEBI:29973"/>
        <dbReference type="ChEBI" id="CHEBI:82795"/>
        <dbReference type="EC" id="3.1.1.61"/>
    </reaction>
</comment>
<gene>
    <name evidence="7" type="ORF">E4021_05595</name>
</gene>
<evidence type="ECO:0000313" key="8">
    <source>
        <dbReference type="Proteomes" id="UP000308528"/>
    </source>
</evidence>
<dbReference type="RefSeq" id="WP_136457142.1">
    <property type="nucleotide sequence ID" value="NZ_SRSF01000001.1"/>
</dbReference>
<evidence type="ECO:0000256" key="4">
    <source>
        <dbReference type="PROSITE-ProRule" id="PRU00050"/>
    </source>
</evidence>
<feature type="active site" evidence="4">
    <location>
        <position position="44"/>
    </location>
</feature>
<dbReference type="GO" id="GO:0005737">
    <property type="term" value="C:cytoplasm"/>
    <property type="evidence" value="ECO:0007669"/>
    <property type="project" value="InterPro"/>
</dbReference>
<dbReference type="GO" id="GO:0008984">
    <property type="term" value="F:protein-glutamate methylesterase activity"/>
    <property type="evidence" value="ECO:0007669"/>
    <property type="project" value="UniProtKB-EC"/>
</dbReference>
<evidence type="ECO:0000313" key="7">
    <source>
        <dbReference type="EMBL" id="THH42054.1"/>
    </source>
</evidence>
<accession>A0A4S4NPR8</accession>
<dbReference type="Proteomes" id="UP000308528">
    <property type="component" value="Unassembled WGS sequence"/>
</dbReference>
<dbReference type="EMBL" id="SRSF01000001">
    <property type="protein sequence ID" value="THH42054.1"/>
    <property type="molecule type" value="Genomic_DNA"/>
</dbReference>
<dbReference type="InterPro" id="IPR035909">
    <property type="entry name" value="CheB_C"/>
</dbReference>
<dbReference type="PANTHER" id="PTHR42872">
    <property type="entry name" value="PROTEIN-GLUTAMATE METHYLESTERASE/PROTEIN-GLUTAMINE GLUTAMINASE"/>
    <property type="match status" value="1"/>
</dbReference>
<dbReference type="PROSITE" id="PS50122">
    <property type="entry name" value="CHEB"/>
    <property type="match status" value="1"/>
</dbReference>
<feature type="active site" evidence="4">
    <location>
        <position position="136"/>
    </location>
</feature>
<reference evidence="7 8" key="1">
    <citation type="submission" date="2019-04" db="EMBL/GenBank/DDBJ databases">
        <title>Lewinella litorea sp. nov., isolated from a marine sand.</title>
        <authorList>
            <person name="Yoon J.-H."/>
        </authorList>
    </citation>
    <scope>NUCLEOTIDE SEQUENCE [LARGE SCALE GENOMIC DNA]</scope>
    <source>
        <strain evidence="7 8">HSMS-39</strain>
    </source>
</reference>
<keyword evidence="8" id="KW-1185">Reference proteome</keyword>
<dbReference type="OrthoDB" id="1524092at2"/>
<feature type="compositionally biased region" description="Low complexity" evidence="5">
    <location>
        <begin position="216"/>
        <end position="231"/>
    </location>
</feature>
<dbReference type="InterPro" id="IPR000673">
    <property type="entry name" value="Sig_transdc_resp-reg_Me-estase"/>
</dbReference>
<keyword evidence="1 4" id="KW-0378">Hydrolase</keyword>
<evidence type="ECO:0000259" key="6">
    <source>
        <dbReference type="PROSITE" id="PS50122"/>
    </source>
</evidence>
<keyword evidence="4" id="KW-0145">Chemotaxis</keyword>
<evidence type="ECO:0000256" key="2">
    <source>
        <dbReference type="ARBA" id="ARBA00039140"/>
    </source>
</evidence>
<sequence>MNLLETTFRNVVVVGASAGGIEALVTLVKGIPDDLHIAIFIVQHLPANNYSNLDVVLQPHTGMTVRKARDGEVIKPGIIYLAPADRHLLVERDRVGVAMGPPENRFRPAVDALFRSASFTYRERVIGVVLSGALSDGAAGMWSVKRNGGIAVVQDPAEARFPDMPKAVMRYTSVDYVISTSEIGTLLSRLSREKITPVTGPPKANSPAPAQGVGESSAAPTGTGSSTSSPSDDNKGGSVPLTCPECHHALQQRGPRRQLEFDCASGHVFTAEALLNLTRDQTERAIGEISRWLEETRFLLSRMAEQLDGTETEAVVKRYRRRAQDIQEQLGRTRRVVAGEQAGETGDEDGYDIS</sequence>
<feature type="region of interest" description="Disordered" evidence="5">
    <location>
        <begin position="334"/>
        <end position="354"/>
    </location>
</feature>
<dbReference type="PANTHER" id="PTHR42872:SF6">
    <property type="entry name" value="PROTEIN-GLUTAMATE METHYLESTERASE_PROTEIN-GLUTAMINE GLUTAMINASE"/>
    <property type="match status" value="1"/>
</dbReference>
<name>A0A4S4NPR8_9BACT</name>
<feature type="domain" description="CheB-type methylesterase" evidence="6">
    <location>
        <begin position="5"/>
        <end position="187"/>
    </location>
</feature>
<feature type="compositionally biased region" description="Acidic residues" evidence="5">
    <location>
        <begin position="345"/>
        <end position="354"/>
    </location>
</feature>
<dbReference type="GO" id="GO:0000156">
    <property type="term" value="F:phosphorelay response regulator activity"/>
    <property type="evidence" value="ECO:0007669"/>
    <property type="project" value="InterPro"/>
</dbReference>
<feature type="region of interest" description="Disordered" evidence="5">
    <location>
        <begin position="196"/>
        <end position="240"/>
    </location>
</feature>
<dbReference type="SUPFAM" id="SSF52738">
    <property type="entry name" value="Methylesterase CheB, C-terminal domain"/>
    <property type="match status" value="1"/>
</dbReference>
<evidence type="ECO:0000256" key="1">
    <source>
        <dbReference type="ARBA" id="ARBA00022801"/>
    </source>
</evidence>
<feature type="active site" evidence="4">
    <location>
        <position position="17"/>
    </location>
</feature>
<evidence type="ECO:0000256" key="5">
    <source>
        <dbReference type="SAM" id="MobiDB-lite"/>
    </source>
</evidence>
<proteinExistence type="predicted"/>
<dbReference type="GO" id="GO:0006935">
    <property type="term" value="P:chemotaxis"/>
    <property type="evidence" value="ECO:0007669"/>
    <property type="project" value="UniProtKB-UniRule"/>
</dbReference>
<protein>
    <recommendedName>
        <fullName evidence="2">protein-glutamate methylesterase</fullName>
        <ecNumber evidence="2">3.1.1.61</ecNumber>
    </recommendedName>
</protein>
<dbReference type="Pfam" id="PF01339">
    <property type="entry name" value="CheB_methylest"/>
    <property type="match status" value="1"/>
</dbReference>
<comment type="caution">
    <text evidence="7">The sequence shown here is derived from an EMBL/GenBank/DDBJ whole genome shotgun (WGS) entry which is preliminary data.</text>
</comment>
<organism evidence="7 8">
    <name type="scientific">Neolewinella litorea</name>
    <dbReference type="NCBI Taxonomy" id="2562452"/>
    <lineage>
        <taxon>Bacteria</taxon>
        <taxon>Pseudomonadati</taxon>
        <taxon>Bacteroidota</taxon>
        <taxon>Saprospiria</taxon>
        <taxon>Saprospirales</taxon>
        <taxon>Lewinellaceae</taxon>
        <taxon>Neolewinella</taxon>
    </lineage>
</organism>